<dbReference type="Proteomes" id="UP001066276">
    <property type="component" value="Chromosome 3_2"/>
</dbReference>
<evidence type="ECO:0000313" key="2">
    <source>
        <dbReference type="Proteomes" id="UP001066276"/>
    </source>
</evidence>
<dbReference type="EMBL" id="JANPWB010000006">
    <property type="protein sequence ID" value="KAJ1175402.1"/>
    <property type="molecule type" value="Genomic_DNA"/>
</dbReference>
<sequence>MLAGMRTWGTHAYSNDCMCGKPGYVQMTLEIGGDRSSTASVWDGTRDQEHSSSVDKELVNDKVTVESETSGDIGQKEIELDSTAMKARFPPEKKVAMGLLLDLMLAKEKETVKEVQVMLGHLNFMCGVVLAARTFLGCLRLSLMGLS</sequence>
<gene>
    <name evidence="1" type="ORF">NDU88_000690</name>
</gene>
<keyword evidence="2" id="KW-1185">Reference proteome</keyword>
<proteinExistence type="predicted"/>
<comment type="caution">
    <text evidence="1">The sequence shown here is derived from an EMBL/GenBank/DDBJ whole genome shotgun (WGS) entry which is preliminary data.</text>
</comment>
<dbReference type="AlphaFoldDB" id="A0AAV7TFQ6"/>
<organism evidence="1 2">
    <name type="scientific">Pleurodeles waltl</name>
    <name type="common">Iberian ribbed newt</name>
    <dbReference type="NCBI Taxonomy" id="8319"/>
    <lineage>
        <taxon>Eukaryota</taxon>
        <taxon>Metazoa</taxon>
        <taxon>Chordata</taxon>
        <taxon>Craniata</taxon>
        <taxon>Vertebrata</taxon>
        <taxon>Euteleostomi</taxon>
        <taxon>Amphibia</taxon>
        <taxon>Batrachia</taxon>
        <taxon>Caudata</taxon>
        <taxon>Salamandroidea</taxon>
        <taxon>Salamandridae</taxon>
        <taxon>Pleurodelinae</taxon>
        <taxon>Pleurodeles</taxon>
    </lineage>
</organism>
<evidence type="ECO:0000313" key="1">
    <source>
        <dbReference type="EMBL" id="KAJ1175402.1"/>
    </source>
</evidence>
<name>A0AAV7TFQ6_PLEWA</name>
<protein>
    <submittedName>
        <fullName evidence="1">Uncharacterized protein</fullName>
    </submittedName>
</protein>
<reference evidence="1" key="1">
    <citation type="journal article" date="2022" name="bioRxiv">
        <title>Sequencing and chromosome-scale assembly of the giantPleurodeles waltlgenome.</title>
        <authorList>
            <person name="Brown T."/>
            <person name="Elewa A."/>
            <person name="Iarovenko S."/>
            <person name="Subramanian E."/>
            <person name="Araus A.J."/>
            <person name="Petzold A."/>
            <person name="Susuki M."/>
            <person name="Suzuki K.-i.T."/>
            <person name="Hayashi T."/>
            <person name="Toyoda A."/>
            <person name="Oliveira C."/>
            <person name="Osipova E."/>
            <person name="Leigh N.D."/>
            <person name="Simon A."/>
            <person name="Yun M.H."/>
        </authorList>
    </citation>
    <scope>NUCLEOTIDE SEQUENCE</scope>
    <source>
        <strain evidence="1">20211129_DDA</strain>
        <tissue evidence="1">Liver</tissue>
    </source>
</reference>
<accession>A0AAV7TFQ6</accession>